<evidence type="ECO:0000256" key="5">
    <source>
        <dbReference type="HAMAP-Rule" id="MF_03161"/>
    </source>
</evidence>
<feature type="binding site" evidence="5 6">
    <location>
        <position position="232"/>
    </location>
    <ligand>
        <name>Zn(2+)</name>
        <dbReference type="ChEBI" id="CHEBI:29105"/>
    </ligand>
</feature>
<dbReference type="InterPro" id="IPR026590">
    <property type="entry name" value="Ssirtuin_cat_dom"/>
</dbReference>
<evidence type="ECO:0000256" key="4">
    <source>
        <dbReference type="ARBA" id="ARBA00023027"/>
    </source>
</evidence>
<dbReference type="NCBIfam" id="NF003738">
    <property type="entry name" value="PRK05333.1"/>
    <property type="match status" value="1"/>
</dbReference>
<name>A0ABD0JY54_9CAEN</name>
<feature type="binding site" evidence="5 6">
    <location>
        <position position="178"/>
    </location>
    <ligand>
        <name>Zn(2+)</name>
        <dbReference type="ChEBI" id="CHEBI:29105"/>
    </ligand>
</feature>
<dbReference type="InterPro" id="IPR050134">
    <property type="entry name" value="NAD-dep_sirtuin_deacylases"/>
</dbReference>
<evidence type="ECO:0000259" key="7">
    <source>
        <dbReference type="PROSITE" id="PS50305"/>
    </source>
</evidence>
<gene>
    <name evidence="8" type="ORF">BaRGS_00028702</name>
</gene>
<evidence type="ECO:0000256" key="2">
    <source>
        <dbReference type="ARBA" id="ARBA00022723"/>
    </source>
</evidence>
<dbReference type="InterPro" id="IPR026591">
    <property type="entry name" value="Sirtuin_cat_small_dom_sf"/>
</dbReference>
<protein>
    <recommendedName>
        <fullName evidence="5">NAD-dependent protein deacylase</fullName>
        <ecNumber evidence="5">2.3.1.-</ecNumber>
    </recommendedName>
    <alternativeName>
        <fullName evidence="5">Regulatory protein SIR2 homolog</fullName>
    </alternativeName>
</protein>
<dbReference type="Proteomes" id="UP001519460">
    <property type="component" value="Unassembled WGS sequence"/>
</dbReference>
<dbReference type="PANTHER" id="PTHR11085">
    <property type="entry name" value="NAD-DEPENDENT PROTEIN DEACYLASE SIRTUIN-5, MITOCHONDRIAL-RELATED"/>
    <property type="match status" value="1"/>
</dbReference>
<keyword evidence="4 5" id="KW-0520">NAD</keyword>
<feature type="binding site" evidence="5">
    <location>
        <begin position="269"/>
        <end position="271"/>
    </location>
    <ligand>
        <name>NAD(+)</name>
        <dbReference type="ChEBI" id="CHEBI:57540"/>
    </ligand>
</feature>
<sequence length="324" mass="36741">MVRSSQILLGAVLRNKKIVCLNYRPLTTSLRLNQVEQSLPFVPRCGEPSDDDIIQLQDFVNRSRRLFVLTGAGLSTESGIPDYRSEGVGLYATSKNRPVQYIDFLKSAVIRQRYWARNYVGWPRFSSFQPNEAHKTLSYWEHVGLVHWIVTQNVDALHYKARSLRVTELHGSAHRVVCLSCHHKTHRTEMQERIRQLNPVWHAQSQEMAPDGDVSLTQEQVEGFKVPECSRCGGILKPEIVFFGDNVPRPTVAFVLERLAESDAVLVAGSSLEVYSGYRFVNKAHEQGKPIAIINIGNTRADKFADLKISARCGHVLQQIHVNR</sequence>
<dbReference type="CDD" id="cd01409">
    <property type="entry name" value="SIRT4"/>
    <property type="match status" value="1"/>
</dbReference>
<dbReference type="GO" id="GO:0005759">
    <property type="term" value="C:mitochondrial matrix"/>
    <property type="evidence" value="ECO:0007669"/>
    <property type="project" value="UniProtKB-SubCell"/>
</dbReference>
<dbReference type="PANTHER" id="PTHR11085:SF10">
    <property type="entry name" value="NAD-DEPENDENT PROTEIN DEACYLASE SIRTUIN-5, MITOCHONDRIAL-RELATED"/>
    <property type="match status" value="1"/>
</dbReference>
<dbReference type="EC" id="2.3.1.-" evidence="5"/>
<evidence type="ECO:0000256" key="6">
    <source>
        <dbReference type="PROSITE-ProRule" id="PRU00236"/>
    </source>
</evidence>
<dbReference type="Pfam" id="PF02146">
    <property type="entry name" value="SIR2"/>
    <property type="match status" value="1"/>
</dbReference>
<dbReference type="Gene3D" id="3.30.1600.10">
    <property type="entry name" value="SIR2/SIRT2 'Small Domain"/>
    <property type="match status" value="1"/>
</dbReference>
<evidence type="ECO:0000256" key="3">
    <source>
        <dbReference type="ARBA" id="ARBA00022833"/>
    </source>
</evidence>
<comment type="function">
    <text evidence="5">NAD-dependent protein deacylase. Catalyzes the NAD-dependent hydrolysis of acyl groups from lysine residues.</text>
</comment>
<feature type="binding site" evidence="5">
    <location>
        <begin position="71"/>
        <end position="91"/>
    </location>
    <ligand>
        <name>NAD(+)</name>
        <dbReference type="ChEBI" id="CHEBI:57540"/>
    </ligand>
</feature>
<dbReference type="EMBL" id="JACVVK020000289">
    <property type="protein sequence ID" value="KAK7480065.1"/>
    <property type="molecule type" value="Genomic_DNA"/>
</dbReference>
<dbReference type="InterPro" id="IPR003000">
    <property type="entry name" value="Sirtuin"/>
</dbReference>
<organism evidence="8 9">
    <name type="scientific">Batillaria attramentaria</name>
    <dbReference type="NCBI Taxonomy" id="370345"/>
    <lineage>
        <taxon>Eukaryota</taxon>
        <taxon>Metazoa</taxon>
        <taxon>Spiralia</taxon>
        <taxon>Lophotrochozoa</taxon>
        <taxon>Mollusca</taxon>
        <taxon>Gastropoda</taxon>
        <taxon>Caenogastropoda</taxon>
        <taxon>Sorbeoconcha</taxon>
        <taxon>Cerithioidea</taxon>
        <taxon>Batillariidae</taxon>
        <taxon>Batillaria</taxon>
    </lineage>
</organism>
<dbReference type="GO" id="GO:0070403">
    <property type="term" value="F:NAD+ binding"/>
    <property type="evidence" value="ECO:0007669"/>
    <property type="project" value="UniProtKB-UniRule"/>
</dbReference>
<feature type="binding site" evidence="5">
    <location>
        <position position="313"/>
    </location>
    <ligand>
        <name>NAD(+)</name>
        <dbReference type="ChEBI" id="CHEBI:57540"/>
    </ligand>
</feature>
<proteinExistence type="inferred from homology"/>
<comment type="cofactor">
    <cofactor evidence="5">
        <name>Zn(2+)</name>
        <dbReference type="ChEBI" id="CHEBI:29105"/>
    </cofactor>
    <text evidence="5">Binds 1 zinc ion per subunit.</text>
</comment>
<evidence type="ECO:0000256" key="1">
    <source>
        <dbReference type="ARBA" id="ARBA00022679"/>
    </source>
</evidence>
<feature type="active site" description="Proton acceptor" evidence="5 6">
    <location>
        <position position="170"/>
    </location>
</feature>
<evidence type="ECO:0000313" key="9">
    <source>
        <dbReference type="Proteomes" id="UP001519460"/>
    </source>
</evidence>
<comment type="caution">
    <text evidence="8">The sequence shown here is derived from an EMBL/GenBank/DDBJ whole genome shotgun (WGS) entry which is preliminary data.</text>
</comment>
<dbReference type="Gene3D" id="3.40.50.1220">
    <property type="entry name" value="TPP-binding domain"/>
    <property type="match status" value="1"/>
</dbReference>
<dbReference type="HAMAP" id="MF_01967">
    <property type="entry name" value="Sirtuin_ClassII"/>
    <property type="match status" value="1"/>
</dbReference>
<comment type="catalytic activity">
    <reaction evidence="5">
        <text>N(6)-acetyl-L-lysyl-[protein] + NAD(+) + H2O = 2''-O-acetyl-ADP-D-ribose + nicotinamide + L-lysyl-[protein]</text>
        <dbReference type="Rhea" id="RHEA:43636"/>
        <dbReference type="Rhea" id="RHEA-COMP:9752"/>
        <dbReference type="Rhea" id="RHEA-COMP:10731"/>
        <dbReference type="ChEBI" id="CHEBI:15377"/>
        <dbReference type="ChEBI" id="CHEBI:17154"/>
        <dbReference type="ChEBI" id="CHEBI:29969"/>
        <dbReference type="ChEBI" id="CHEBI:57540"/>
        <dbReference type="ChEBI" id="CHEBI:61930"/>
        <dbReference type="ChEBI" id="CHEBI:83767"/>
        <dbReference type="EC" id="2.3.1.286"/>
    </reaction>
</comment>
<keyword evidence="3 5" id="KW-0862">Zinc</keyword>
<keyword evidence="5" id="KW-0496">Mitochondrion</keyword>
<dbReference type="GO" id="GO:0034979">
    <property type="term" value="F:NAD-dependent protein lysine deacetylase activity"/>
    <property type="evidence" value="ECO:0007669"/>
    <property type="project" value="UniProtKB-UniRule"/>
</dbReference>
<keyword evidence="9" id="KW-1185">Reference proteome</keyword>
<accession>A0ABD0JY54</accession>
<keyword evidence="1 5" id="KW-0808">Transferase</keyword>
<reference evidence="8 9" key="1">
    <citation type="journal article" date="2023" name="Sci. Data">
        <title>Genome assembly of the Korean intertidal mud-creeper Batillaria attramentaria.</title>
        <authorList>
            <person name="Patra A.K."/>
            <person name="Ho P.T."/>
            <person name="Jun S."/>
            <person name="Lee S.J."/>
            <person name="Kim Y."/>
            <person name="Won Y.J."/>
        </authorList>
    </citation>
    <scope>NUCLEOTIDE SEQUENCE [LARGE SCALE GENOMIC DNA]</scope>
    <source>
        <strain evidence="8">Wonlab-2016</strain>
    </source>
</reference>
<feature type="binding site" evidence="5 6">
    <location>
        <position position="229"/>
    </location>
    <ligand>
        <name>Zn(2+)</name>
        <dbReference type="ChEBI" id="CHEBI:29105"/>
    </ligand>
</feature>
<dbReference type="AlphaFoldDB" id="A0ABD0JY54"/>
<feature type="binding site" evidence="5">
    <location>
        <begin position="295"/>
        <end position="297"/>
    </location>
    <ligand>
        <name>NAD(+)</name>
        <dbReference type="ChEBI" id="CHEBI:57540"/>
    </ligand>
</feature>
<keyword evidence="2 5" id="KW-0479">Metal-binding</keyword>
<evidence type="ECO:0000313" key="8">
    <source>
        <dbReference type="EMBL" id="KAK7480065.1"/>
    </source>
</evidence>
<comment type="similarity">
    <text evidence="5">Belongs to the sirtuin family. Class II subfamily.</text>
</comment>
<feature type="domain" description="Deacetylase sirtuin-type" evidence="7">
    <location>
        <begin position="43"/>
        <end position="324"/>
    </location>
</feature>
<dbReference type="SUPFAM" id="SSF52467">
    <property type="entry name" value="DHS-like NAD/FAD-binding domain"/>
    <property type="match status" value="1"/>
</dbReference>
<comment type="subcellular location">
    <subcellularLocation>
        <location evidence="5">Mitochondrion matrix</location>
    </subcellularLocation>
</comment>
<feature type="binding site" evidence="5">
    <location>
        <begin position="152"/>
        <end position="155"/>
    </location>
    <ligand>
        <name>NAD(+)</name>
        <dbReference type="ChEBI" id="CHEBI:57540"/>
    </ligand>
</feature>
<dbReference type="InterPro" id="IPR029035">
    <property type="entry name" value="DHS-like_NAD/FAD-binding_dom"/>
</dbReference>
<feature type="binding site" evidence="5 6">
    <location>
        <position position="181"/>
    </location>
    <ligand>
        <name>Zn(2+)</name>
        <dbReference type="ChEBI" id="CHEBI:29105"/>
    </ligand>
</feature>
<dbReference type="PROSITE" id="PS50305">
    <property type="entry name" value="SIRTUIN"/>
    <property type="match status" value="1"/>
</dbReference>
<dbReference type="InterPro" id="IPR026587">
    <property type="entry name" value="Sirtuin_class_II"/>
</dbReference>
<dbReference type="GO" id="GO:0008270">
    <property type="term" value="F:zinc ion binding"/>
    <property type="evidence" value="ECO:0007669"/>
    <property type="project" value="UniProtKB-UniRule"/>
</dbReference>